<gene>
    <name evidence="4" type="ORF">NCTC11327_03280</name>
</gene>
<comment type="caution">
    <text evidence="4">The sequence shown here is derived from an EMBL/GenBank/DDBJ whole genome shotgun (WGS) entry which is preliminary data.</text>
</comment>
<dbReference type="GeneID" id="29384013"/>
<accession>A0AAX2LSY7</accession>
<dbReference type="Gene3D" id="2.40.160.20">
    <property type="match status" value="1"/>
</dbReference>
<evidence type="ECO:0000256" key="1">
    <source>
        <dbReference type="ARBA" id="ARBA00022729"/>
    </source>
</evidence>
<sequence>MIKPMIAGITLATLFAAMPTFAATNSQHQFNVDAGYTTLDNGHSSDQVFTTTVGYSYYFSPFMGVDLGYNGTMSSTAKLRDGNGNAIETKYDSFYGGIRAEAPVTRYATLYARGGFAYTQLEETNVSAVPETSSTHSGVNPYVSAGARVATGLNPNLEFTAEVSYQDLDKGYSSTSFSVGARFRM</sequence>
<dbReference type="InterPro" id="IPR027385">
    <property type="entry name" value="Beta-barrel_OMP"/>
</dbReference>
<organism evidence="4 5">
    <name type="scientific">Vibrio fluvialis</name>
    <dbReference type="NCBI Taxonomy" id="676"/>
    <lineage>
        <taxon>Bacteria</taxon>
        <taxon>Pseudomonadati</taxon>
        <taxon>Pseudomonadota</taxon>
        <taxon>Gammaproteobacteria</taxon>
        <taxon>Vibrionales</taxon>
        <taxon>Vibrionaceae</taxon>
        <taxon>Vibrio</taxon>
    </lineage>
</organism>
<dbReference type="Pfam" id="PF13505">
    <property type="entry name" value="OMP_b-brl"/>
    <property type="match status" value="1"/>
</dbReference>
<reference evidence="4 5" key="1">
    <citation type="submission" date="2018-06" db="EMBL/GenBank/DDBJ databases">
        <authorList>
            <consortium name="Pathogen Informatics"/>
            <person name="Doyle S."/>
        </authorList>
    </citation>
    <scope>NUCLEOTIDE SEQUENCE [LARGE SCALE GENOMIC DNA]</scope>
    <source>
        <strain evidence="4 5">NCTC11327</strain>
    </source>
</reference>
<dbReference type="InterPro" id="IPR011250">
    <property type="entry name" value="OMP/PagP_B-barrel"/>
</dbReference>
<dbReference type="RefSeq" id="WP_225869381.1">
    <property type="nucleotide sequence ID" value="NZ_CABLBX010000005.1"/>
</dbReference>
<dbReference type="AlphaFoldDB" id="A0AAX2LSY7"/>
<evidence type="ECO:0000256" key="2">
    <source>
        <dbReference type="SAM" id="SignalP"/>
    </source>
</evidence>
<evidence type="ECO:0000313" key="5">
    <source>
        <dbReference type="Proteomes" id="UP000254626"/>
    </source>
</evidence>
<dbReference type="SUPFAM" id="SSF56925">
    <property type="entry name" value="OMPA-like"/>
    <property type="match status" value="1"/>
</dbReference>
<feature type="signal peptide" evidence="2">
    <location>
        <begin position="1"/>
        <end position="22"/>
    </location>
</feature>
<evidence type="ECO:0000313" key="4">
    <source>
        <dbReference type="EMBL" id="SUQ26420.1"/>
    </source>
</evidence>
<name>A0AAX2LSY7_VIBFL</name>
<protein>
    <submittedName>
        <fullName evidence="4">Outer membrane receptor protein</fullName>
    </submittedName>
</protein>
<proteinExistence type="predicted"/>
<feature type="domain" description="Outer membrane protein beta-barrel" evidence="3">
    <location>
        <begin position="10"/>
        <end position="183"/>
    </location>
</feature>
<dbReference type="EMBL" id="UHIP01000002">
    <property type="protein sequence ID" value="SUQ26420.1"/>
    <property type="molecule type" value="Genomic_DNA"/>
</dbReference>
<keyword evidence="1 2" id="KW-0732">Signal</keyword>
<evidence type="ECO:0000259" key="3">
    <source>
        <dbReference type="Pfam" id="PF13505"/>
    </source>
</evidence>
<keyword evidence="4" id="KW-0675">Receptor</keyword>
<dbReference type="Proteomes" id="UP000254626">
    <property type="component" value="Unassembled WGS sequence"/>
</dbReference>
<feature type="chain" id="PRO_5043343065" evidence="2">
    <location>
        <begin position="23"/>
        <end position="185"/>
    </location>
</feature>